<evidence type="ECO:0000313" key="2">
    <source>
        <dbReference type="Proteomes" id="UP000295788"/>
    </source>
</evidence>
<protein>
    <submittedName>
        <fullName evidence="1">Uncharacterized protein</fullName>
    </submittedName>
</protein>
<dbReference type="Proteomes" id="UP000295788">
    <property type="component" value="Unassembled WGS sequence"/>
</dbReference>
<dbReference type="AlphaFoldDB" id="A0A4R3KIM9"/>
<keyword evidence="2" id="KW-1185">Reference proteome</keyword>
<gene>
    <name evidence="1" type="ORF">EDD72_1046</name>
</gene>
<comment type="caution">
    <text evidence="1">The sequence shown here is derived from an EMBL/GenBank/DDBJ whole genome shotgun (WGS) entry which is preliminary data.</text>
</comment>
<accession>A0A4R3KIM9</accession>
<organism evidence="1 2">
    <name type="scientific">Tepidibacillus fermentans</name>
    <dbReference type="NCBI Taxonomy" id="1281767"/>
    <lineage>
        <taxon>Bacteria</taxon>
        <taxon>Bacillati</taxon>
        <taxon>Bacillota</taxon>
        <taxon>Bacilli</taxon>
        <taxon>Bacillales</taxon>
        <taxon>Bacillaceae</taxon>
        <taxon>Tepidibacillus</taxon>
    </lineage>
</organism>
<dbReference type="EMBL" id="SMAB01000004">
    <property type="protein sequence ID" value="TCS83463.1"/>
    <property type="molecule type" value="Genomic_DNA"/>
</dbReference>
<sequence length="43" mass="5030">MPRGDHVGGTAIIQANRVTEPSQVFVDIEYFIMRFFLMRKLNM</sequence>
<reference evidence="1 2" key="1">
    <citation type="submission" date="2019-03" db="EMBL/GenBank/DDBJ databases">
        <title>Genomic Encyclopedia of Type Strains, Phase IV (KMG-IV): sequencing the most valuable type-strain genomes for metagenomic binning, comparative biology and taxonomic classification.</title>
        <authorList>
            <person name="Goeker M."/>
        </authorList>
    </citation>
    <scope>NUCLEOTIDE SEQUENCE [LARGE SCALE GENOMIC DNA]</scope>
    <source>
        <strain evidence="1 2">DSM 23802</strain>
    </source>
</reference>
<proteinExistence type="predicted"/>
<evidence type="ECO:0000313" key="1">
    <source>
        <dbReference type="EMBL" id="TCS83463.1"/>
    </source>
</evidence>
<name>A0A4R3KIM9_9BACI</name>
<dbReference type="RefSeq" id="WP_279388081.1">
    <property type="nucleotide sequence ID" value="NZ_SMAB01000004.1"/>
</dbReference>